<reference evidence="6" key="1">
    <citation type="submission" date="2025-08" db="UniProtKB">
        <authorList>
            <consortium name="RefSeq"/>
        </authorList>
    </citation>
    <scope>IDENTIFICATION</scope>
    <source>
        <tissue evidence="6">Silk gland</tissue>
    </source>
</reference>
<proteinExistence type="inferred from homology"/>
<feature type="chain" id="PRO_5026793948" evidence="3">
    <location>
        <begin position="19"/>
        <end position="87"/>
    </location>
</feature>
<evidence type="ECO:0000313" key="6">
    <source>
        <dbReference type="RefSeq" id="XP_028035890.1"/>
    </source>
</evidence>
<name>A0A6J2K1X5_BOMMA</name>
<keyword evidence="5" id="KW-1185">Reference proteome</keyword>
<dbReference type="GeneID" id="114247202"/>
<dbReference type="RefSeq" id="XP_028035890.1">
    <property type="nucleotide sequence ID" value="XM_028180089.1"/>
</dbReference>
<organism evidence="5 6">
    <name type="scientific">Bombyx mandarina</name>
    <name type="common">Wild silk moth</name>
    <name type="synonym">Wild silkworm</name>
    <dbReference type="NCBI Taxonomy" id="7092"/>
    <lineage>
        <taxon>Eukaryota</taxon>
        <taxon>Metazoa</taxon>
        <taxon>Ecdysozoa</taxon>
        <taxon>Arthropoda</taxon>
        <taxon>Hexapoda</taxon>
        <taxon>Insecta</taxon>
        <taxon>Pterygota</taxon>
        <taxon>Neoptera</taxon>
        <taxon>Endopterygota</taxon>
        <taxon>Lepidoptera</taxon>
        <taxon>Glossata</taxon>
        <taxon>Ditrysia</taxon>
        <taxon>Bombycoidea</taxon>
        <taxon>Bombycidae</taxon>
        <taxon>Bombycinae</taxon>
        <taxon>Bombyx</taxon>
    </lineage>
</organism>
<gene>
    <name evidence="6" type="primary">LOC114247202</name>
</gene>
<dbReference type="SUPFAM" id="SSF53474">
    <property type="entry name" value="alpha/beta-Hydrolases"/>
    <property type="match status" value="1"/>
</dbReference>
<sequence length="87" mass="9178">MFVSGLLFHRAILMSGSGLSPWSLVADPNKYAAIVATHANCSPDLTPPALLRCLRERPLEALLSAPVQAPDFAYAFGPSVDGVVIGK</sequence>
<dbReference type="PANTHER" id="PTHR43903">
    <property type="entry name" value="NEUROLIGIN"/>
    <property type="match status" value="1"/>
</dbReference>
<comment type="similarity">
    <text evidence="1">Belongs to the type-B carboxylesterase/lipase family.</text>
</comment>
<dbReference type="Pfam" id="PF00135">
    <property type="entry name" value="COesterase"/>
    <property type="match status" value="1"/>
</dbReference>
<feature type="signal peptide" evidence="3">
    <location>
        <begin position="1"/>
        <end position="18"/>
    </location>
</feature>
<dbReference type="Gene3D" id="3.40.50.1820">
    <property type="entry name" value="alpha/beta hydrolase"/>
    <property type="match status" value="1"/>
</dbReference>
<evidence type="ECO:0000256" key="1">
    <source>
        <dbReference type="ARBA" id="ARBA00005964"/>
    </source>
</evidence>
<dbReference type="KEGG" id="bman:114247202"/>
<evidence type="ECO:0000256" key="2">
    <source>
        <dbReference type="ARBA" id="ARBA00023180"/>
    </source>
</evidence>
<keyword evidence="3" id="KW-0732">Signal</keyword>
<dbReference type="Proteomes" id="UP000504629">
    <property type="component" value="Unplaced"/>
</dbReference>
<dbReference type="OrthoDB" id="3200163at2759"/>
<dbReference type="InterPro" id="IPR029058">
    <property type="entry name" value="AB_hydrolase_fold"/>
</dbReference>
<dbReference type="InterPro" id="IPR002018">
    <property type="entry name" value="CarbesteraseB"/>
</dbReference>
<keyword evidence="2" id="KW-0325">Glycoprotein</keyword>
<protein>
    <submittedName>
        <fullName evidence="6">Neuroligin-1-like</fullName>
    </submittedName>
</protein>
<feature type="domain" description="Carboxylesterase type B" evidence="4">
    <location>
        <begin position="7"/>
        <end position="85"/>
    </location>
</feature>
<evidence type="ECO:0000313" key="5">
    <source>
        <dbReference type="Proteomes" id="UP000504629"/>
    </source>
</evidence>
<dbReference type="InterPro" id="IPR051093">
    <property type="entry name" value="Neuroligin/BSAL"/>
</dbReference>
<accession>A0A6J2K1X5</accession>
<evidence type="ECO:0000259" key="4">
    <source>
        <dbReference type="Pfam" id="PF00135"/>
    </source>
</evidence>
<evidence type="ECO:0000256" key="3">
    <source>
        <dbReference type="SAM" id="SignalP"/>
    </source>
</evidence>
<dbReference type="AlphaFoldDB" id="A0A6J2K1X5"/>